<gene>
    <name evidence="1" type="ORF">POCTA_138.1.T0400177</name>
</gene>
<dbReference type="EMBL" id="CAJJDP010000040">
    <property type="protein sequence ID" value="CAD8161720.1"/>
    <property type="molecule type" value="Genomic_DNA"/>
</dbReference>
<dbReference type="OrthoDB" id="306422at2759"/>
<organism evidence="1 2">
    <name type="scientific">Paramecium octaurelia</name>
    <dbReference type="NCBI Taxonomy" id="43137"/>
    <lineage>
        <taxon>Eukaryota</taxon>
        <taxon>Sar</taxon>
        <taxon>Alveolata</taxon>
        <taxon>Ciliophora</taxon>
        <taxon>Intramacronucleata</taxon>
        <taxon>Oligohymenophorea</taxon>
        <taxon>Peniculida</taxon>
        <taxon>Parameciidae</taxon>
        <taxon>Paramecium</taxon>
    </lineage>
</organism>
<evidence type="ECO:0000313" key="1">
    <source>
        <dbReference type="EMBL" id="CAD8161720.1"/>
    </source>
</evidence>
<dbReference type="Proteomes" id="UP000683925">
    <property type="component" value="Unassembled WGS sequence"/>
</dbReference>
<dbReference type="OMA" id="YLDNICE"/>
<keyword evidence="2" id="KW-1185">Reference proteome</keyword>
<evidence type="ECO:0000313" key="2">
    <source>
        <dbReference type="Proteomes" id="UP000683925"/>
    </source>
</evidence>
<accession>A0A8S1UA33</accession>
<proteinExistence type="predicted"/>
<reference evidence="1" key="1">
    <citation type="submission" date="2021-01" db="EMBL/GenBank/DDBJ databases">
        <authorList>
            <consortium name="Genoscope - CEA"/>
            <person name="William W."/>
        </authorList>
    </citation>
    <scope>NUCLEOTIDE SEQUENCE</scope>
</reference>
<name>A0A8S1UA33_PAROT</name>
<dbReference type="AlphaFoldDB" id="A0A8S1UA33"/>
<comment type="caution">
    <text evidence="1">The sequence shown here is derived from an EMBL/GenBank/DDBJ whole genome shotgun (WGS) entry which is preliminary data.</text>
</comment>
<protein>
    <submittedName>
        <fullName evidence="1">Uncharacterized protein</fullName>
    </submittedName>
</protein>
<sequence length="232" mass="26924">MNNNQSVHDIGEQDDDLSTIKKTENEDFVLQYKQCTAQSSSFAKKLKQGQQLWKEFYKQELIYQKKKNPQANHNELTSLISKKWKSKKQDKKTINKLKLKIKLESITDFAAQAKNTKQIAILNQEEQKDNIAEKLKTSTFKLIYLDNICELKGETILEAIKGNLQLIYINKSNDIELQDISDQDKSKSTKSCAEPQEQKESVVMFLKDSENEPVNDENESYFEIANNIMNYL</sequence>